<dbReference type="EMBL" id="KZ998570">
    <property type="protein sequence ID" value="RKO85989.1"/>
    <property type="molecule type" value="Genomic_DNA"/>
</dbReference>
<evidence type="ECO:0000313" key="1">
    <source>
        <dbReference type="EMBL" id="RKO85989.1"/>
    </source>
</evidence>
<organism evidence="1 2">
    <name type="scientific">Blyttiomyces helicus</name>
    <dbReference type="NCBI Taxonomy" id="388810"/>
    <lineage>
        <taxon>Eukaryota</taxon>
        <taxon>Fungi</taxon>
        <taxon>Fungi incertae sedis</taxon>
        <taxon>Chytridiomycota</taxon>
        <taxon>Chytridiomycota incertae sedis</taxon>
        <taxon>Chytridiomycetes</taxon>
        <taxon>Chytridiomycetes incertae sedis</taxon>
        <taxon>Blyttiomyces</taxon>
    </lineage>
</organism>
<proteinExistence type="predicted"/>
<accession>A0A4P9W1D2</accession>
<reference evidence="2" key="1">
    <citation type="journal article" date="2018" name="Nat. Microbiol.">
        <title>Leveraging single-cell genomics to expand the fungal tree of life.</title>
        <authorList>
            <person name="Ahrendt S.R."/>
            <person name="Quandt C.A."/>
            <person name="Ciobanu D."/>
            <person name="Clum A."/>
            <person name="Salamov A."/>
            <person name="Andreopoulos B."/>
            <person name="Cheng J.F."/>
            <person name="Woyke T."/>
            <person name="Pelin A."/>
            <person name="Henrissat B."/>
            <person name="Reynolds N.K."/>
            <person name="Benny G.L."/>
            <person name="Smith M.E."/>
            <person name="James T.Y."/>
            <person name="Grigoriev I.V."/>
        </authorList>
    </citation>
    <scope>NUCLEOTIDE SEQUENCE [LARGE SCALE GENOMIC DNA]</scope>
</reference>
<dbReference type="Proteomes" id="UP000269721">
    <property type="component" value="Unassembled WGS sequence"/>
</dbReference>
<feature type="non-terminal residue" evidence="1">
    <location>
        <position position="58"/>
    </location>
</feature>
<name>A0A4P9W1D2_9FUNG</name>
<sequence length="58" mass="6340">YPDDAFEVVAKGKSGDLRVKCSDCPGKLYQPGPGESLNNFEVHLKNRGHRANVNARIA</sequence>
<feature type="non-terminal residue" evidence="1">
    <location>
        <position position="1"/>
    </location>
</feature>
<keyword evidence="2" id="KW-1185">Reference proteome</keyword>
<protein>
    <recommendedName>
        <fullName evidence="3">BED-type domain-containing protein</fullName>
    </recommendedName>
</protein>
<dbReference type="AlphaFoldDB" id="A0A4P9W1D2"/>
<evidence type="ECO:0008006" key="3">
    <source>
        <dbReference type="Google" id="ProtNLM"/>
    </source>
</evidence>
<evidence type="ECO:0000313" key="2">
    <source>
        <dbReference type="Proteomes" id="UP000269721"/>
    </source>
</evidence>
<dbReference type="OrthoDB" id="515064at2759"/>
<gene>
    <name evidence="1" type="ORF">BDK51DRAFT_3424</name>
</gene>